<dbReference type="Gene3D" id="3.40.630.170">
    <property type="match status" value="1"/>
</dbReference>
<dbReference type="AlphaFoldDB" id="A0A0R0M0R7"/>
<name>A0A0R0M0R7_9MICR</name>
<evidence type="ECO:0000259" key="9">
    <source>
        <dbReference type="Pfam" id="PF01233"/>
    </source>
</evidence>
<dbReference type="EC" id="2.3.1.97" evidence="2"/>
<evidence type="ECO:0000313" key="11">
    <source>
        <dbReference type="Proteomes" id="UP000051530"/>
    </source>
</evidence>
<feature type="compositionally biased region" description="Polar residues" evidence="8">
    <location>
        <begin position="368"/>
        <end position="392"/>
    </location>
</feature>
<dbReference type="Proteomes" id="UP000051530">
    <property type="component" value="Unassembled WGS sequence"/>
</dbReference>
<evidence type="ECO:0000256" key="6">
    <source>
        <dbReference type="ARBA" id="ARBA00031242"/>
    </source>
</evidence>
<dbReference type="GO" id="GO:0004379">
    <property type="term" value="F:glycylpeptide N-tetradecanoyltransferase activity"/>
    <property type="evidence" value="ECO:0007669"/>
    <property type="project" value="UniProtKB-EC"/>
</dbReference>
<evidence type="ECO:0000256" key="7">
    <source>
        <dbReference type="ARBA" id="ARBA00031854"/>
    </source>
</evidence>
<dbReference type="PANTHER" id="PTHR11377">
    <property type="entry name" value="N-MYRISTOYL TRANSFERASE"/>
    <property type="match status" value="1"/>
</dbReference>
<proteinExistence type="inferred from homology"/>
<feature type="domain" description="Glycylpeptide N-tetradecanoyltransferase N-terminal" evidence="9">
    <location>
        <begin position="197"/>
        <end position="247"/>
    </location>
</feature>
<dbReference type="SUPFAM" id="SSF55729">
    <property type="entry name" value="Acyl-CoA N-acyltransferases (Nat)"/>
    <property type="match status" value="2"/>
</dbReference>
<evidence type="ECO:0000256" key="2">
    <source>
        <dbReference type="ARBA" id="ARBA00012923"/>
    </source>
</evidence>
<evidence type="ECO:0000313" key="10">
    <source>
        <dbReference type="EMBL" id="KRH95174.1"/>
    </source>
</evidence>
<sequence length="605" mass="70028">MSEKKGFWSDQPVTKHVCSKQNTPFNGSGLKEGPSKDVLSLLKDGMSFKTITHSDIPRVYSFLKEYYIQSHSFKLEYTLQMVRREILEGVGVILLEGEGDNEMVIGCITGKPIELSISTGETLTCRCHLLDHRNEKDSDHVNEKNVGNSEDKKSDHGNEKNVRNSEDKKSDHVNEKNVGNSEDKKSDHGKESDHGNEKISFASINFLCIHPMYRKKGINTLLIKKIQSILNTYNFNNAVFTGASDLQFSHCHYTYYHKIIKGVHVQQSGYSHWLINHHLVRNKNMELLKIKTVNKSLEDLLNKMNDQQMRKEGVSVYEKIRAMDYMTMYLKDYQLNDNKLMDYQFKIMYNKKDNKGFNLESNGLGVSQRTESDQILSNEKTQRTGSDQTLYSEKTHETESDQILSNEKTHETGSDQILSNKKIHETGSNEYVEIPPNQNLLLFFKDDYCHGFITYYTIDSVNVEDNEKYVRGGYVKHMVIFTDAIDRDTIQKIMDHKTGEFRGTFSEDSKNNKEKNKEYLLKNEEKNKEHSEINTDSNENYDLKKQMLNCLCTYFYDNNIHVLNSLDFIGREKVLKSIGAIEGTGKLFYYSFGYRMDGVWQIVMV</sequence>
<dbReference type="InterPro" id="IPR016181">
    <property type="entry name" value="Acyl_CoA_acyltransferase"/>
</dbReference>
<protein>
    <recommendedName>
        <fullName evidence="3">Glycylpeptide N-tetradecanoyltransferase</fullName>
        <ecNumber evidence="2">2.3.1.97</ecNumber>
    </recommendedName>
    <alternativeName>
        <fullName evidence="6">Myristoyl-CoA:protein N-myristoyltransferase</fullName>
    </alternativeName>
    <alternativeName>
        <fullName evidence="7">Peptide N-myristoyltransferase</fullName>
    </alternativeName>
</protein>
<evidence type="ECO:0000256" key="3">
    <source>
        <dbReference type="ARBA" id="ARBA00022240"/>
    </source>
</evidence>
<dbReference type="GO" id="GO:0005737">
    <property type="term" value="C:cytoplasm"/>
    <property type="evidence" value="ECO:0007669"/>
    <property type="project" value="TreeGrafter"/>
</dbReference>
<dbReference type="VEuPathDB" id="MicrosporidiaDB:M153_2200036954"/>
<evidence type="ECO:0000256" key="8">
    <source>
        <dbReference type="SAM" id="MobiDB-lite"/>
    </source>
</evidence>
<dbReference type="InterPro" id="IPR000903">
    <property type="entry name" value="NMT"/>
</dbReference>
<accession>A0A0R0M0R7</accession>
<dbReference type="PANTHER" id="PTHR11377:SF5">
    <property type="entry name" value="GLYCYLPEPTIDE N-TETRADECANOYLTRANSFERASE"/>
    <property type="match status" value="1"/>
</dbReference>
<evidence type="ECO:0000256" key="5">
    <source>
        <dbReference type="ARBA" id="ARBA00023315"/>
    </source>
</evidence>
<comment type="caution">
    <text evidence="10">The sequence shown here is derived from an EMBL/GenBank/DDBJ whole genome shotgun (WGS) entry which is preliminary data.</text>
</comment>
<feature type="region of interest" description="Disordered" evidence="8">
    <location>
        <begin position="136"/>
        <end position="195"/>
    </location>
</feature>
<dbReference type="Pfam" id="PF01233">
    <property type="entry name" value="NMT"/>
    <property type="match status" value="1"/>
</dbReference>
<organism evidence="10 11">
    <name type="scientific">Pseudoloma neurophilia</name>
    <dbReference type="NCBI Taxonomy" id="146866"/>
    <lineage>
        <taxon>Eukaryota</taxon>
        <taxon>Fungi</taxon>
        <taxon>Fungi incertae sedis</taxon>
        <taxon>Microsporidia</taxon>
        <taxon>Pseudoloma</taxon>
    </lineage>
</organism>
<keyword evidence="11" id="KW-1185">Reference proteome</keyword>
<evidence type="ECO:0000256" key="4">
    <source>
        <dbReference type="ARBA" id="ARBA00022679"/>
    </source>
</evidence>
<feature type="region of interest" description="Disordered" evidence="8">
    <location>
        <begin position="368"/>
        <end position="415"/>
    </location>
</feature>
<comment type="similarity">
    <text evidence="1">Belongs to the NMT family.</text>
</comment>
<dbReference type="InterPro" id="IPR022676">
    <property type="entry name" value="NMT_N"/>
</dbReference>
<dbReference type="EMBL" id="LGUB01000004">
    <property type="protein sequence ID" value="KRH95174.1"/>
    <property type="molecule type" value="Genomic_DNA"/>
</dbReference>
<evidence type="ECO:0000256" key="1">
    <source>
        <dbReference type="ARBA" id="ARBA00009469"/>
    </source>
</evidence>
<keyword evidence="4 10" id="KW-0808">Transferase</keyword>
<keyword evidence="5" id="KW-0012">Acyltransferase</keyword>
<gene>
    <name evidence="10" type="ORF">M153_2200036954</name>
</gene>
<reference evidence="10 11" key="1">
    <citation type="submission" date="2015-07" db="EMBL/GenBank/DDBJ databases">
        <title>The genome of Pseudoloma neurophilia, a relevant intracellular parasite of the zebrafish.</title>
        <authorList>
            <person name="Ndikumana S."/>
            <person name="Pelin A."/>
            <person name="Sanders J."/>
            <person name="Corradi N."/>
        </authorList>
    </citation>
    <scope>NUCLEOTIDE SEQUENCE [LARGE SCALE GENOMIC DNA]</scope>
    <source>
        <strain evidence="10 11">MK1</strain>
    </source>
</reference>